<dbReference type="Gene3D" id="3.30.70.270">
    <property type="match status" value="2"/>
</dbReference>
<name>A0A8S2YVB5_9BILA</name>
<dbReference type="InterPro" id="IPR043502">
    <property type="entry name" value="DNA/RNA_pol_sf"/>
</dbReference>
<dbReference type="Pfam" id="PF17919">
    <property type="entry name" value="RT_RNaseH_2"/>
    <property type="match status" value="1"/>
</dbReference>
<organism evidence="2 3">
    <name type="scientific">Didymodactylos carnosus</name>
    <dbReference type="NCBI Taxonomy" id="1234261"/>
    <lineage>
        <taxon>Eukaryota</taxon>
        <taxon>Metazoa</taxon>
        <taxon>Spiralia</taxon>
        <taxon>Gnathifera</taxon>
        <taxon>Rotifera</taxon>
        <taxon>Eurotatoria</taxon>
        <taxon>Bdelloidea</taxon>
        <taxon>Philodinida</taxon>
        <taxon>Philodinidae</taxon>
        <taxon>Didymodactylos</taxon>
    </lineage>
</organism>
<dbReference type="Proteomes" id="UP000681722">
    <property type="component" value="Unassembled WGS sequence"/>
</dbReference>
<dbReference type="Pfam" id="PF00078">
    <property type="entry name" value="RVT_1"/>
    <property type="match status" value="1"/>
</dbReference>
<dbReference type="FunFam" id="3.30.70.270:FF:000020">
    <property type="entry name" value="Transposon Tf2-6 polyprotein-like Protein"/>
    <property type="match status" value="1"/>
</dbReference>
<evidence type="ECO:0000313" key="3">
    <source>
        <dbReference type="Proteomes" id="UP000681722"/>
    </source>
</evidence>
<gene>
    <name evidence="2" type="ORF">SRO942_LOCUS48533</name>
</gene>
<evidence type="ECO:0000313" key="2">
    <source>
        <dbReference type="EMBL" id="CAF4591992.1"/>
    </source>
</evidence>
<dbReference type="PANTHER" id="PTHR33064">
    <property type="entry name" value="POL PROTEIN"/>
    <property type="match status" value="1"/>
</dbReference>
<dbReference type="SUPFAM" id="SSF56672">
    <property type="entry name" value="DNA/RNA polymerases"/>
    <property type="match status" value="1"/>
</dbReference>
<dbReference type="InterPro" id="IPR043128">
    <property type="entry name" value="Rev_trsase/Diguanyl_cyclase"/>
</dbReference>
<accession>A0A8S2YVB5</accession>
<comment type="caution">
    <text evidence="2">The sequence shown here is derived from an EMBL/GenBank/DDBJ whole genome shotgun (WGS) entry which is preliminary data.</text>
</comment>
<dbReference type="PANTHER" id="PTHR33064:SF37">
    <property type="entry name" value="RIBONUCLEASE H"/>
    <property type="match status" value="1"/>
</dbReference>
<dbReference type="OrthoDB" id="425619at2759"/>
<evidence type="ECO:0000259" key="1">
    <source>
        <dbReference type="PROSITE" id="PS50878"/>
    </source>
</evidence>
<dbReference type="InterPro" id="IPR000477">
    <property type="entry name" value="RT_dom"/>
</dbReference>
<sequence>MTTVLQSCRQFCQVYLDDIVIFSKTADEHLQHLQQVLQCLNQSNLKLNPPKCTIAQSTINYLGHTVTSTTITPLNDKINAILNLKEPRTLKEANRFIGGMAWYRKFIPKFAEVAAPIHAITNLTKTNRYKFKWKEPQSKAFHELKKMLTTAPLLLQFPVDSHPVILSTDASDLGIGGVLHQEIN</sequence>
<reference evidence="2" key="1">
    <citation type="submission" date="2021-02" db="EMBL/GenBank/DDBJ databases">
        <authorList>
            <person name="Nowell W R."/>
        </authorList>
    </citation>
    <scope>NUCLEOTIDE SEQUENCE</scope>
</reference>
<feature type="domain" description="Reverse transcriptase" evidence="1">
    <location>
        <begin position="1"/>
        <end position="66"/>
    </location>
</feature>
<protein>
    <recommendedName>
        <fullName evidence="1">Reverse transcriptase domain-containing protein</fullName>
    </recommendedName>
</protein>
<dbReference type="AlphaFoldDB" id="A0A8S2YVB5"/>
<feature type="non-terminal residue" evidence="2">
    <location>
        <position position="184"/>
    </location>
</feature>
<dbReference type="PROSITE" id="PS50878">
    <property type="entry name" value="RT_POL"/>
    <property type="match status" value="1"/>
</dbReference>
<dbReference type="InterPro" id="IPR051320">
    <property type="entry name" value="Viral_Replic_Matur_Polypro"/>
</dbReference>
<dbReference type="CDD" id="cd01647">
    <property type="entry name" value="RT_LTR"/>
    <property type="match status" value="1"/>
</dbReference>
<dbReference type="EMBL" id="CAJOBC010125253">
    <property type="protein sequence ID" value="CAF4591992.1"/>
    <property type="molecule type" value="Genomic_DNA"/>
</dbReference>
<dbReference type="InterPro" id="IPR041577">
    <property type="entry name" value="RT_RNaseH_2"/>
</dbReference>
<proteinExistence type="predicted"/>
<dbReference type="FunFam" id="3.30.70.270:FF:000003">
    <property type="entry name" value="Transposon Ty3-G Gag-Pol polyprotein"/>
    <property type="match status" value="1"/>
</dbReference>